<keyword evidence="2" id="KW-0732">Signal</keyword>
<feature type="domain" description="Peptidase A1" evidence="3">
    <location>
        <begin position="3"/>
        <end position="279"/>
    </location>
</feature>
<reference evidence="4" key="3">
    <citation type="submission" date="2025-09" db="UniProtKB">
        <authorList>
            <consortium name="Ensembl"/>
        </authorList>
    </citation>
    <scope>IDENTIFICATION</scope>
</reference>
<dbReference type="SUPFAM" id="SSF50630">
    <property type="entry name" value="Acid proteases"/>
    <property type="match status" value="1"/>
</dbReference>
<dbReference type="PANTHER" id="PTHR47966:SF66">
    <property type="entry name" value="PEPSINOGEN C"/>
    <property type="match status" value="1"/>
</dbReference>
<reference evidence="4 5" key="1">
    <citation type="journal article" date="2014" name="Nature">
        <title>The genomic substrate for adaptive radiation in African cichlid fish.</title>
        <authorList>
            <person name="Brawand D."/>
            <person name="Wagner C.E."/>
            <person name="Li Y.I."/>
            <person name="Malinsky M."/>
            <person name="Keller I."/>
            <person name="Fan S."/>
            <person name="Simakov O."/>
            <person name="Ng A.Y."/>
            <person name="Lim Z.W."/>
            <person name="Bezault E."/>
            <person name="Turner-Maier J."/>
            <person name="Johnson J."/>
            <person name="Alcazar R."/>
            <person name="Noh H.J."/>
            <person name="Russell P."/>
            <person name="Aken B."/>
            <person name="Alfoldi J."/>
            <person name="Amemiya C."/>
            <person name="Azzouzi N."/>
            <person name="Baroiller J.F."/>
            <person name="Barloy-Hubler F."/>
            <person name="Berlin A."/>
            <person name="Bloomquist R."/>
            <person name="Carleton K.L."/>
            <person name="Conte M.A."/>
            <person name="D'Cotta H."/>
            <person name="Eshel O."/>
            <person name="Gaffney L."/>
            <person name="Galibert F."/>
            <person name="Gante H.F."/>
            <person name="Gnerre S."/>
            <person name="Greuter L."/>
            <person name="Guyon R."/>
            <person name="Haddad N.S."/>
            <person name="Haerty W."/>
            <person name="Harris R.M."/>
            <person name="Hofmann H.A."/>
            <person name="Hourlier T."/>
            <person name="Hulata G."/>
            <person name="Jaffe D.B."/>
            <person name="Lara M."/>
            <person name="Lee A.P."/>
            <person name="MacCallum I."/>
            <person name="Mwaiko S."/>
            <person name="Nikaido M."/>
            <person name="Nishihara H."/>
            <person name="Ozouf-Costaz C."/>
            <person name="Penman D.J."/>
            <person name="Przybylski D."/>
            <person name="Rakotomanga M."/>
            <person name="Renn S.C.P."/>
            <person name="Ribeiro F.J."/>
            <person name="Ron M."/>
            <person name="Salzburger W."/>
            <person name="Sanchez-Pulido L."/>
            <person name="Santos M.E."/>
            <person name="Searle S."/>
            <person name="Sharpe T."/>
            <person name="Swofford R."/>
            <person name="Tan F.J."/>
            <person name="Williams L."/>
            <person name="Young S."/>
            <person name="Yin S."/>
            <person name="Okada N."/>
            <person name="Kocher T.D."/>
            <person name="Miska E.A."/>
            <person name="Lander E.S."/>
            <person name="Venkatesh B."/>
            <person name="Fernald R.D."/>
            <person name="Meyer A."/>
            <person name="Ponting C.P."/>
            <person name="Streelman J.T."/>
            <person name="Lindblad-Toh K."/>
            <person name="Seehausen O."/>
            <person name="Di Palma F."/>
        </authorList>
    </citation>
    <scope>NUCLEOTIDE SEQUENCE</scope>
</reference>
<dbReference type="AlphaFoldDB" id="A0A3P9CV63"/>
<dbReference type="Proteomes" id="UP000265160">
    <property type="component" value="LG7"/>
</dbReference>
<dbReference type="GO" id="GO:0006508">
    <property type="term" value="P:proteolysis"/>
    <property type="evidence" value="ECO:0007669"/>
    <property type="project" value="InterPro"/>
</dbReference>
<protein>
    <recommendedName>
        <fullName evidence="3">Peptidase A1 domain-containing protein</fullName>
    </recommendedName>
</protein>
<dbReference type="InterPro" id="IPR001461">
    <property type="entry name" value="Aspartic_peptidase_A1"/>
</dbReference>
<dbReference type="GO" id="GO:0004190">
    <property type="term" value="F:aspartic-type endopeptidase activity"/>
    <property type="evidence" value="ECO:0007669"/>
    <property type="project" value="InterPro"/>
</dbReference>
<comment type="similarity">
    <text evidence="1">Belongs to the peptidase A1 family.</text>
</comment>
<evidence type="ECO:0000259" key="3">
    <source>
        <dbReference type="PROSITE" id="PS51767"/>
    </source>
</evidence>
<evidence type="ECO:0000256" key="1">
    <source>
        <dbReference type="ARBA" id="ARBA00007447"/>
    </source>
</evidence>
<evidence type="ECO:0000256" key="2">
    <source>
        <dbReference type="SAM" id="SignalP"/>
    </source>
</evidence>
<evidence type="ECO:0000313" key="5">
    <source>
        <dbReference type="Proteomes" id="UP000265160"/>
    </source>
</evidence>
<name>A0A3P9CV63_9CICH</name>
<dbReference type="PANTHER" id="PTHR47966">
    <property type="entry name" value="BETA-SITE APP-CLEAVING ENZYME, ISOFORM A-RELATED"/>
    <property type="match status" value="1"/>
</dbReference>
<sequence length="279" mass="31379">HKCLVVVLVWVVLAEGTVLFDTSSANLWVDLVCCNTQACKTGRKFDPQQSSTATAKCLYFYLPYETRSLSGVFRCDTVNVGQTQTTILYFNSTNIFFLTAFSDYPNLSISAGRRTPLMDNMITQNLLSSKIFCFFLSRYNFDNINICAISRLSYITLHCYFSIICWTPATSETYWQIGVQGFLINTGWCSQSCQASLETSNPKPGVNYIMQKLEQTNTLSSECNNLPTLRFFISAQNQNGCQYCSVSMTPTYQPSPNGQPLRTFGDVLLRDRVGFAIVV</sequence>
<dbReference type="Gene3D" id="2.40.70.10">
    <property type="entry name" value="Acid Proteases"/>
    <property type="match status" value="2"/>
</dbReference>
<dbReference type="GeneTree" id="ENSGT00940000164965"/>
<dbReference type="Ensembl" id="ENSMZET00005027115.1">
    <property type="protein sequence ID" value="ENSMZEP00005026270.1"/>
    <property type="gene ID" value="ENSMZEG00005019584.1"/>
</dbReference>
<organism evidence="4 5">
    <name type="scientific">Maylandia zebra</name>
    <name type="common">zebra mbuna</name>
    <dbReference type="NCBI Taxonomy" id="106582"/>
    <lineage>
        <taxon>Eukaryota</taxon>
        <taxon>Metazoa</taxon>
        <taxon>Chordata</taxon>
        <taxon>Craniata</taxon>
        <taxon>Vertebrata</taxon>
        <taxon>Euteleostomi</taxon>
        <taxon>Actinopterygii</taxon>
        <taxon>Neopterygii</taxon>
        <taxon>Teleostei</taxon>
        <taxon>Neoteleostei</taxon>
        <taxon>Acanthomorphata</taxon>
        <taxon>Ovalentaria</taxon>
        <taxon>Cichlomorphae</taxon>
        <taxon>Cichliformes</taxon>
        <taxon>Cichlidae</taxon>
        <taxon>African cichlids</taxon>
        <taxon>Pseudocrenilabrinae</taxon>
        <taxon>Haplochromini</taxon>
        <taxon>Maylandia</taxon>
        <taxon>Maylandia zebra complex</taxon>
    </lineage>
</organism>
<accession>A0A3P9CV63</accession>
<dbReference type="Pfam" id="PF00026">
    <property type="entry name" value="Asp"/>
    <property type="match status" value="1"/>
</dbReference>
<dbReference type="InterPro" id="IPR033121">
    <property type="entry name" value="PEPTIDASE_A1"/>
</dbReference>
<dbReference type="STRING" id="106582.ENSMZEP00005026270"/>
<feature type="signal peptide" evidence="2">
    <location>
        <begin position="1"/>
        <end position="16"/>
    </location>
</feature>
<evidence type="ECO:0000313" key="4">
    <source>
        <dbReference type="Ensembl" id="ENSMZEP00005026270.1"/>
    </source>
</evidence>
<dbReference type="InterPro" id="IPR021109">
    <property type="entry name" value="Peptidase_aspartic_dom_sf"/>
</dbReference>
<keyword evidence="5" id="KW-1185">Reference proteome</keyword>
<feature type="chain" id="PRO_5018050993" description="Peptidase A1 domain-containing protein" evidence="2">
    <location>
        <begin position="17"/>
        <end position="279"/>
    </location>
</feature>
<reference evidence="4" key="2">
    <citation type="submission" date="2025-08" db="UniProtKB">
        <authorList>
            <consortium name="Ensembl"/>
        </authorList>
    </citation>
    <scope>IDENTIFICATION</scope>
</reference>
<proteinExistence type="inferred from homology"/>
<dbReference type="PROSITE" id="PS51767">
    <property type="entry name" value="PEPTIDASE_A1"/>
    <property type="match status" value="1"/>
</dbReference>